<dbReference type="Proteomes" id="UP000036403">
    <property type="component" value="Unassembled WGS sequence"/>
</dbReference>
<dbReference type="EMBL" id="LBMM01013161">
    <property type="protein sequence ID" value="KMQ85781.1"/>
    <property type="molecule type" value="Genomic_DNA"/>
</dbReference>
<organism evidence="1 2">
    <name type="scientific">Lasius niger</name>
    <name type="common">Black garden ant</name>
    <dbReference type="NCBI Taxonomy" id="67767"/>
    <lineage>
        <taxon>Eukaryota</taxon>
        <taxon>Metazoa</taxon>
        <taxon>Ecdysozoa</taxon>
        <taxon>Arthropoda</taxon>
        <taxon>Hexapoda</taxon>
        <taxon>Insecta</taxon>
        <taxon>Pterygota</taxon>
        <taxon>Neoptera</taxon>
        <taxon>Endopterygota</taxon>
        <taxon>Hymenoptera</taxon>
        <taxon>Apocrita</taxon>
        <taxon>Aculeata</taxon>
        <taxon>Formicoidea</taxon>
        <taxon>Formicidae</taxon>
        <taxon>Formicinae</taxon>
        <taxon>Lasius</taxon>
        <taxon>Lasius</taxon>
    </lineage>
</organism>
<keyword evidence="2" id="KW-1185">Reference proteome</keyword>
<protein>
    <submittedName>
        <fullName evidence="1">Uncharacterized protein</fullName>
    </submittedName>
</protein>
<reference evidence="1 2" key="1">
    <citation type="submission" date="2015-04" db="EMBL/GenBank/DDBJ databases">
        <title>Lasius niger genome sequencing.</title>
        <authorList>
            <person name="Konorov E.A."/>
            <person name="Nikitin M.A."/>
            <person name="Kirill M.V."/>
            <person name="Chang P."/>
        </authorList>
    </citation>
    <scope>NUCLEOTIDE SEQUENCE [LARGE SCALE GENOMIC DNA]</scope>
    <source>
        <tissue evidence="1">Whole</tissue>
    </source>
</reference>
<dbReference type="PANTHER" id="PTHR11439:SF483">
    <property type="entry name" value="PEPTIDE SYNTHASE GLIP-LIKE, PUTATIVE (AFU_ORTHOLOGUE AFUA_3G12920)-RELATED"/>
    <property type="match status" value="1"/>
</dbReference>
<evidence type="ECO:0000313" key="1">
    <source>
        <dbReference type="EMBL" id="KMQ85781.1"/>
    </source>
</evidence>
<comment type="caution">
    <text evidence="1">The sequence shown here is derived from an EMBL/GenBank/DDBJ whole genome shotgun (WGS) entry which is preliminary data.</text>
</comment>
<sequence length="147" mass="17119">MYLDQSDYTRRLIERFAMTDCKPCNTPIESKPSAEETNQENYITGSKSYKELIGCLMLYLMLGTRPDISISVNYYSRFQENYTEAHWRQLKRILRYLKGTIDISIYFSKKMKPGVTAYADSDWAGNADRKSTTGFLIEVHMEYRCAG</sequence>
<gene>
    <name evidence="1" type="ORF">RF55_15466</name>
</gene>
<dbReference type="PANTHER" id="PTHR11439">
    <property type="entry name" value="GAG-POL-RELATED RETROTRANSPOSON"/>
    <property type="match status" value="1"/>
</dbReference>
<dbReference type="AlphaFoldDB" id="A0A0J7K6F9"/>
<name>A0A0J7K6F9_LASNI</name>
<evidence type="ECO:0000313" key="2">
    <source>
        <dbReference type="Proteomes" id="UP000036403"/>
    </source>
</evidence>
<accession>A0A0J7K6F9</accession>
<dbReference type="PaxDb" id="67767-A0A0J7K6F9"/>
<dbReference type="OrthoDB" id="8188638at2759"/>
<proteinExistence type="predicted"/>
<dbReference type="STRING" id="67767.A0A0J7K6F9"/>